<dbReference type="AlphaFoldDB" id="A0A4Z0B5Q7"/>
<dbReference type="EMBL" id="QUZT01000012">
    <property type="protein sequence ID" value="TFY94412.1"/>
    <property type="molecule type" value="Genomic_DNA"/>
</dbReference>
<dbReference type="InterPro" id="IPR007446">
    <property type="entry name" value="PilP"/>
</dbReference>
<dbReference type="Gene3D" id="3.30.70.60">
    <property type="match status" value="1"/>
</dbReference>
<evidence type="ECO:0000313" key="1">
    <source>
        <dbReference type="EMBL" id="TFY94412.1"/>
    </source>
</evidence>
<dbReference type="PANTHER" id="PTHR39555">
    <property type="entry name" value="FIMBRIAL ASSEMBLY PROTEIN PILO-LIKE PROTEIN-RELATED"/>
    <property type="match status" value="1"/>
</dbReference>
<dbReference type="InterPro" id="IPR007445">
    <property type="entry name" value="PilO"/>
</dbReference>
<dbReference type="InterPro" id="IPR014717">
    <property type="entry name" value="Transl_elong_EF1B/ribsomal_bS6"/>
</dbReference>
<dbReference type="RefSeq" id="WP_135308062.1">
    <property type="nucleotide sequence ID" value="NZ_QUZT01000012.1"/>
</dbReference>
<name>A0A4Z0B5Q7_9PSED</name>
<evidence type="ECO:0000313" key="2">
    <source>
        <dbReference type="Proteomes" id="UP000297734"/>
    </source>
</evidence>
<organism evidence="1 2">
    <name type="scientific">Pseudomonas nabeulensis</name>
    <dbReference type="NCBI Taxonomy" id="2293833"/>
    <lineage>
        <taxon>Bacteria</taxon>
        <taxon>Pseudomonadati</taxon>
        <taxon>Pseudomonadota</taxon>
        <taxon>Gammaproteobacteria</taxon>
        <taxon>Pseudomonadales</taxon>
        <taxon>Pseudomonadaceae</taxon>
        <taxon>Pseudomonas</taxon>
    </lineage>
</organism>
<comment type="caution">
    <text evidence="1">The sequence shown here is derived from an EMBL/GenBank/DDBJ whole genome shotgun (WGS) entry which is preliminary data.</text>
</comment>
<proteinExistence type="predicted"/>
<dbReference type="OrthoDB" id="9802133at2"/>
<dbReference type="Proteomes" id="UP000297734">
    <property type="component" value="Unassembled WGS sequence"/>
</dbReference>
<dbReference type="GO" id="GO:0043683">
    <property type="term" value="P:type IV pilus assembly"/>
    <property type="evidence" value="ECO:0007669"/>
    <property type="project" value="InterPro"/>
</dbReference>
<reference evidence="1 2" key="1">
    <citation type="journal article" date="2019" name="Syst. Appl. Microbiol.">
        <title>New species of pathogenic Pseudomonas isolated from citrus in Tunisia: Proposal of Pseudomonas kairouanensis sp. nov. and Pseudomonas nabeulensis sp. nov.</title>
        <authorList>
            <person name="Oueslati M."/>
            <person name="Mulet M."/>
            <person name="Gomila M."/>
            <person name="Berge O."/>
            <person name="Hajlaoui M.R."/>
            <person name="Lalucat J."/>
            <person name="Sadfi-Zouaoui N."/>
            <person name="Garcia-Valdes E."/>
        </authorList>
    </citation>
    <scope>NUCLEOTIDE SEQUENCE [LARGE SCALE GENOMIC DNA]</scope>
    <source>
        <strain evidence="1 2">E10B</strain>
    </source>
</reference>
<keyword evidence="2" id="KW-1185">Reference proteome</keyword>
<dbReference type="PANTHER" id="PTHR39555:SF1">
    <property type="entry name" value="TYPE IV PILUS INNER MEMBRANE COMPONENT PILO"/>
    <property type="match status" value="1"/>
</dbReference>
<dbReference type="GO" id="GO:0043107">
    <property type="term" value="P:type IV pilus-dependent motility"/>
    <property type="evidence" value="ECO:0007669"/>
    <property type="project" value="InterPro"/>
</dbReference>
<dbReference type="Pfam" id="PF04350">
    <property type="entry name" value="PilO"/>
    <property type="match status" value="1"/>
</dbReference>
<protein>
    <submittedName>
        <fullName evidence="1">Pilus assembly protein</fullName>
    </submittedName>
</protein>
<dbReference type="Pfam" id="PF04351">
    <property type="entry name" value="PilP"/>
    <property type="match status" value="1"/>
</dbReference>
<sequence length="323" mass="35430">MSLPGLKLLALIHHAAHWPLPGKVLLGCALAGVAWVVGDLVHLSPQRERLHQAEVRETELQQHIAQKMALAVSVDARNRQLQSDQEQADKLLRQLPGESEMLGLLEDIARLALANGLLIESVTPLPEQSRAFYTEQPVQIGVTGIYHDLATFVSDLGGLSRIITTHEINLRPDGRLLRLDLLASTYWRARPGGGPAEPIVRTPRFAYDSSGLRDPFQPLALQFDHTPGRPGAAPNLARARGALENLAMDQFEMVGTLSRGLQTFALLRAASEVHRLAVGDYLGPDHGRVTAIHDGHVELVELFPDKQGAWLERPRSLVLNVNS</sequence>
<dbReference type="Gene3D" id="2.30.30.830">
    <property type="match status" value="1"/>
</dbReference>
<accession>A0A4Z0B5Q7</accession>
<gene>
    <name evidence="1" type="ORF">DYL61_09110</name>
</gene>